<dbReference type="AlphaFoldDB" id="A0A183IBG2"/>
<evidence type="ECO:0000256" key="1">
    <source>
        <dbReference type="SAM" id="MobiDB-lite"/>
    </source>
</evidence>
<reference evidence="2" key="1">
    <citation type="submission" date="2016-06" db="UniProtKB">
        <authorList>
            <consortium name="WormBaseParasite"/>
        </authorList>
    </citation>
    <scope>IDENTIFICATION</scope>
</reference>
<name>A0A183IBG2_9BILA</name>
<dbReference type="WBParaSite" id="SBAD_0000098601-mRNA-1">
    <property type="protein sequence ID" value="SBAD_0000098601-mRNA-1"/>
    <property type="gene ID" value="SBAD_0000098601"/>
</dbReference>
<protein>
    <submittedName>
        <fullName evidence="2">Uncharacterized protein</fullName>
    </submittedName>
</protein>
<evidence type="ECO:0000313" key="2">
    <source>
        <dbReference type="WBParaSite" id="SBAD_0000098601-mRNA-1"/>
    </source>
</evidence>
<proteinExistence type="predicted"/>
<feature type="region of interest" description="Disordered" evidence="1">
    <location>
        <begin position="129"/>
        <end position="153"/>
    </location>
</feature>
<organism evidence="2">
    <name type="scientific">Soboliphyme baturini</name>
    <dbReference type="NCBI Taxonomy" id="241478"/>
    <lineage>
        <taxon>Eukaryota</taxon>
        <taxon>Metazoa</taxon>
        <taxon>Ecdysozoa</taxon>
        <taxon>Nematoda</taxon>
        <taxon>Enoplea</taxon>
        <taxon>Dorylaimia</taxon>
        <taxon>Dioctophymatida</taxon>
        <taxon>Dioctophymatoidea</taxon>
        <taxon>Soboliphymatidae</taxon>
        <taxon>Soboliphyme</taxon>
    </lineage>
</organism>
<sequence length="258" mass="28995">LQALQCNFAITSGRPTSFHPKCIVPYAANPAVEAELDRLIKLNVISKVSYSAWATRISQSSVTVPSVSVRIAEKNHKIKKALVLIFVIRKFHNDSWTKIHSTLPTAFSVVPPFFLATTSTFSSKDELCFNSSQSEPRNRPMKKLSSPQPKQLKQNSSKYFRMLFERSQSQMTKFIQQTTVDPLIQQVIKSPNSLSLADRCLMYGERVVIPAPLQASIIRQLHARSDVSRMKGFPCSHTYCLGIDANFKTWFGPVISVS</sequence>
<accession>A0A183IBG2</accession>